<protein>
    <submittedName>
        <fullName evidence="2">Uncharacterized protein</fullName>
    </submittedName>
</protein>
<evidence type="ECO:0000256" key="1">
    <source>
        <dbReference type="SAM" id="Coils"/>
    </source>
</evidence>
<organism evidence="2 3">
    <name type="scientific">Stephania yunnanensis</name>
    <dbReference type="NCBI Taxonomy" id="152371"/>
    <lineage>
        <taxon>Eukaryota</taxon>
        <taxon>Viridiplantae</taxon>
        <taxon>Streptophyta</taxon>
        <taxon>Embryophyta</taxon>
        <taxon>Tracheophyta</taxon>
        <taxon>Spermatophyta</taxon>
        <taxon>Magnoliopsida</taxon>
        <taxon>Ranunculales</taxon>
        <taxon>Menispermaceae</taxon>
        <taxon>Menispermoideae</taxon>
        <taxon>Cissampelideae</taxon>
        <taxon>Stephania</taxon>
    </lineage>
</organism>
<evidence type="ECO:0000313" key="2">
    <source>
        <dbReference type="EMBL" id="KAK9141595.1"/>
    </source>
</evidence>
<evidence type="ECO:0000313" key="3">
    <source>
        <dbReference type="Proteomes" id="UP001420932"/>
    </source>
</evidence>
<dbReference type="PANTHER" id="PTHR33427">
    <property type="entry name" value="HNH ENDONUCLEASE"/>
    <property type="match status" value="1"/>
</dbReference>
<dbReference type="Proteomes" id="UP001420932">
    <property type="component" value="Unassembled WGS sequence"/>
</dbReference>
<dbReference type="EMBL" id="JBBNAF010000005">
    <property type="protein sequence ID" value="KAK9141595.1"/>
    <property type="molecule type" value="Genomic_DNA"/>
</dbReference>
<sequence length="778" mass="89351">MFHHFSSTNMATTTVTFTAEEMEIDQGLGYPKAYPKLCRDIILYPFTFLPFPLPPPEALRARELDQIFPILNPEAKPSARPKIYANLLWKQLNHLGNAGFDPEKFRVDPYGNVLYYRADSASPLAWEIDHWFPCSRGGKTVASNLRILQWQVCKRKHNQLEFLVPWWDLQLGVSVNQFLSVFASSNSDFRNRAFSLLFADGENEELNSSQTVESHAFPQHFHETKQKVGLAAAAIVLNRRESSDPSSVLRSIDVNRRLRPSSPSHGSKILGEDCRHLDKSIRAYRPLISKENDNPCDDSNPHLAIALARDSLRQKDEIQGEIQKLDEELNELTQRNDKERVALQDLELVLIKRRRRAEKCRRLAEAQSSYRSLLEKMIRDAMHQSVIYKEQVRLNQAATTALMARLEAQAAICDSSEKDVHRKFKQREEVEQQIRSCSEQQARKRSRMDGTQVEERDERLVLCLPGIQPRKPLQKELRAFLEEEHKASEEAARCLIEGRKLEEIEEEKMDDDSNRLIVTKTFEEGNSSRSLAVDEEQQIEDKLGRLDIGEGSKISSYIDSAIFQSPEREEDEECRKQRGKGNVEKWLQMLLDDTNEDYSSMGLQHQQDTLHNERSRVDDDVIEQMNNVENPTEEIRILKFPALEEKADSKPAHKKFDKEENRNGRLAVEMDGSKNLCENTKTSEVMVMNALGKGVGGSSKRFERKERRGELVRCESARTFRPAPYSPSLILGMKKGVDCIGKKPNVTGSDEDIGDEVREARNRFFKSPFRTFKKSVKT</sequence>
<dbReference type="AlphaFoldDB" id="A0AAP0PHT6"/>
<feature type="coiled-coil region" evidence="1">
    <location>
        <begin position="308"/>
        <end position="349"/>
    </location>
</feature>
<dbReference type="PANTHER" id="PTHR33427:SF2">
    <property type="entry name" value="TRICHOHYALIN"/>
    <property type="match status" value="1"/>
</dbReference>
<gene>
    <name evidence="2" type="ORF">Syun_010995</name>
</gene>
<accession>A0AAP0PHT6</accession>
<keyword evidence="3" id="KW-1185">Reference proteome</keyword>
<keyword evidence="1" id="KW-0175">Coiled coil</keyword>
<proteinExistence type="predicted"/>
<reference evidence="2 3" key="1">
    <citation type="submission" date="2024-01" db="EMBL/GenBank/DDBJ databases">
        <title>Genome assemblies of Stephania.</title>
        <authorList>
            <person name="Yang L."/>
        </authorList>
    </citation>
    <scope>NUCLEOTIDE SEQUENCE [LARGE SCALE GENOMIC DNA]</scope>
    <source>
        <strain evidence="2">YNDBR</strain>
        <tissue evidence="2">Leaf</tissue>
    </source>
</reference>
<name>A0AAP0PHT6_9MAGN</name>
<comment type="caution">
    <text evidence="2">The sequence shown here is derived from an EMBL/GenBank/DDBJ whole genome shotgun (WGS) entry which is preliminary data.</text>
</comment>